<keyword evidence="7" id="KW-1185">Reference proteome</keyword>
<dbReference type="Pfam" id="PF13144">
    <property type="entry name" value="ChapFlgA"/>
    <property type="match status" value="1"/>
</dbReference>
<comment type="caution">
    <text evidence="6">The sequence shown here is derived from an EMBL/GenBank/DDBJ whole genome shotgun (WGS) entry which is preliminary data.</text>
</comment>
<evidence type="ECO:0000256" key="1">
    <source>
        <dbReference type="ARBA" id="ARBA00004418"/>
    </source>
</evidence>
<evidence type="ECO:0000256" key="2">
    <source>
        <dbReference type="ARBA" id="ARBA00022729"/>
    </source>
</evidence>
<feature type="domain" description="SAF" evidence="5">
    <location>
        <begin position="17"/>
        <end position="75"/>
    </location>
</feature>
<comment type="subcellular location">
    <subcellularLocation>
        <location evidence="1 4">Periplasm</location>
    </subcellularLocation>
</comment>
<feature type="chain" id="PRO_5005137352" description="Flagella basal body P-ring formation protein FlgA" evidence="4">
    <location>
        <begin position="18"/>
        <end position="141"/>
    </location>
</feature>
<dbReference type="Gene3D" id="2.30.30.760">
    <property type="match status" value="1"/>
</dbReference>
<keyword evidence="4" id="KW-1005">Bacterial flagellum biogenesis</keyword>
<proteinExistence type="inferred from homology"/>
<dbReference type="SMART" id="SM00858">
    <property type="entry name" value="SAF"/>
    <property type="match status" value="1"/>
</dbReference>
<evidence type="ECO:0000313" key="7">
    <source>
        <dbReference type="Proteomes" id="UP000006765"/>
    </source>
</evidence>
<feature type="signal peptide" evidence="4">
    <location>
        <begin position="1"/>
        <end position="17"/>
    </location>
</feature>
<protein>
    <recommendedName>
        <fullName evidence="4">Flagella basal body P-ring formation protein FlgA</fullName>
    </recommendedName>
</protein>
<dbReference type="InterPro" id="IPR013974">
    <property type="entry name" value="SAF"/>
</dbReference>
<evidence type="ECO:0000259" key="5">
    <source>
        <dbReference type="SMART" id="SM00858"/>
    </source>
</evidence>
<name>K2HLJ7_9RHOB</name>
<sequence length="141" mass="14493">MKGVLFLLALAAAPAAADTVVAAHTIRAQTLLSPSDLAMVPRDVPGALTDPADADGMEARVTLYAGRPVRAGDLGPPAVIDRNQIVPLIYANAILNIVTEARALSRAGVGDRIRAMNLDSRATVTGTVTADGSILVTGDRP</sequence>
<dbReference type="Gene3D" id="3.90.1210.10">
    <property type="entry name" value="Antifreeze-like/N-acetylneuraminic acid synthase C-terminal domain"/>
    <property type="match status" value="1"/>
</dbReference>
<dbReference type="PATRIC" id="fig|1231392.3.peg.2119"/>
<organism evidence="6 7">
    <name type="scientific">Oceaniovalibus guishaninsula JLT2003</name>
    <dbReference type="NCBI Taxonomy" id="1231392"/>
    <lineage>
        <taxon>Bacteria</taxon>
        <taxon>Pseudomonadati</taxon>
        <taxon>Pseudomonadota</taxon>
        <taxon>Alphaproteobacteria</taxon>
        <taxon>Rhodobacterales</taxon>
        <taxon>Roseobacteraceae</taxon>
        <taxon>Oceaniovalibus</taxon>
    </lineage>
</organism>
<dbReference type="PANTHER" id="PTHR36307">
    <property type="entry name" value="FLAGELLA BASAL BODY P-RING FORMATION PROTEIN FLGA"/>
    <property type="match status" value="1"/>
</dbReference>
<dbReference type="AlphaFoldDB" id="K2HLJ7"/>
<evidence type="ECO:0000256" key="3">
    <source>
        <dbReference type="ARBA" id="ARBA00022764"/>
    </source>
</evidence>
<dbReference type="GO" id="GO:0042597">
    <property type="term" value="C:periplasmic space"/>
    <property type="evidence" value="ECO:0007669"/>
    <property type="project" value="UniProtKB-SubCell"/>
</dbReference>
<dbReference type="OrthoDB" id="7619725at2"/>
<dbReference type="eggNOG" id="COG1261">
    <property type="taxonomic scope" value="Bacteria"/>
</dbReference>
<dbReference type="EMBL" id="AMGO01000047">
    <property type="protein sequence ID" value="EKE43774.1"/>
    <property type="molecule type" value="Genomic_DNA"/>
</dbReference>
<dbReference type="InterPro" id="IPR039246">
    <property type="entry name" value="Flagellar_FlgA"/>
</dbReference>
<dbReference type="RefSeq" id="WP_007427260.1">
    <property type="nucleotide sequence ID" value="NZ_AMGO01000047.1"/>
</dbReference>
<comment type="function">
    <text evidence="4">Involved in the assembly process of the P-ring formation. It may associate with FlgF on the rod constituting a structure essential for the P-ring assembly or may act as a modulator protein for the P-ring assembly.</text>
</comment>
<dbReference type="GO" id="GO:0044780">
    <property type="term" value="P:bacterial-type flagellum assembly"/>
    <property type="evidence" value="ECO:0007669"/>
    <property type="project" value="InterPro"/>
</dbReference>
<keyword evidence="2 4" id="KW-0732">Signal</keyword>
<reference evidence="6 7" key="1">
    <citation type="journal article" date="2012" name="J. Bacteriol.">
        <title>Draft Genome Sequence of Oceaniovalibus guishaninsula JLT2003T.</title>
        <authorList>
            <person name="Tang K."/>
            <person name="Liu K."/>
            <person name="Jiao N."/>
        </authorList>
    </citation>
    <scope>NUCLEOTIDE SEQUENCE [LARGE SCALE GENOMIC DNA]</scope>
    <source>
        <strain evidence="6 7">JLT2003</strain>
    </source>
</reference>
<dbReference type="CDD" id="cd11614">
    <property type="entry name" value="SAF_CpaB_FlgA_like"/>
    <property type="match status" value="1"/>
</dbReference>
<dbReference type="NCBIfam" id="TIGR03170">
    <property type="entry name" value="flgA_cterm"/>
    <property type="match status" value="1"/>
</dbReference>
<accession>K2HLJ7</accession>
<gene>
    <name evidence="6" type="ORF">OCGS_2108</name>
</gene>
<evidence type="ECO:0000313" key="6">
    <source>
        <dbReference type="EMBL" id="EKE43774.1"/>
    </source>
</evidence>
<dbReference type="Proteomes" id="UP000006765">
    <property type="component" value="Unassembled WGS sequence"/>
</dbReference>
<dbReference type="PANTHER" id="PTHR36307:SF1">
    <property type="entry name" value="FLAGELLA BASAL BODY P-RING FORMATION PROTEIN FLGA"/>
    <property type="match status" value="1"/>
</dbReference>
<dbReference type="InterPro" id="IPR017585">
    <property type="entry name" value="SAF_FlgA"/>
</dbReference>
<comment type="similarity">
    <text evidence="4">Belongs to the FlgA family.</text>
</comment>
<dbReference type="STRING" id="1231392.OCGS_2108"/>
<evidence type="ECO:0000256" key="4">
    <source>
        <dbReference type="RuleBase" id="RU362063"/>
    </source>
</evidence>
<keyword evidence="3 4" id="KW-0574">Periplasm</keyword>